<dbReference type="EMBL" id="LVWD01000001">
    <property type="protein sequence ID" value="OAD43975.1"/>
    <property type="molecule type" value="Genomic_DNA"/>
</dbReference>
<dbReference type="Proteomes" id="UP000185680">
    <property type="component" value="Chromosome"/>
</dbReference>
<reference evidence="1 4" key="2">
    <citation type="submission" date="2016-10" db="EMBL/GenBank/DDBJ databases">
        <title>Hydorgenophaga sp. LPB0072 isolated from gastropod.</title>
        <authorList>
            <person name="Kim E."/>
            <person name="Yi H."/>
        </authorList>
    </citation>
    <scope>NUCLEOTIDE SEQUENCE [LARGE SCALE GENOMIC DNA]</scope>
    <source>
        <strain evidence="1 4">LPB0072</strain>
    </source>
</reference>
<name>A0A162N0H7_9BURK</name>
<reference evidence="2 3" key="1">
    <citation type="submission" date="2016-02" db="EMBL/GenBank/DDBJ databases">
        <title>Draft genome sequence of Hydrogenophaga sp. LPB0072.</title>
        <authorList>
            <person name="Shin S.-K."/>
            <person name="Yi H."/>
        </authorList>
    </citation>
    <scope>NUCLEOTIDE SEQUENCE [LARGE SCALE GENOMIC DNA]</scope>
    <source>
        <strain evidence="2 3">LPB0072</strain>
    </source>
</reference>
<dbReference type="AlphaFoldDB" id="A0A162N0H7"/>
<gene>
    <name evidence="1" type="ORF">LPB072_15665</name>
    <name evidence="2" type="ORF">LPB72_00150</name>
</gene>
<evidence type="ECO:0000313" key="2">
    <source>
        <dbReference type="EMBL" id="OAD43975.1"/>
    </source>
</evidence>
<dbReference type="EMBL" id="CP017476">
    <property type="protein sequence ID" value="AOW14062.1"/>
    <property type="molecule type" value="Genomic_DNA"/>
</dbReference>
<evidence type="ECO:0000313" key="1">
    <source>
        <dbReference type="EMBL" id="AOW14062.1"/>
    </source>
</evidence>
<proteinExistence type="predicted"/>
<keyword evidence="3" id="KW-1185">Reference proteome</keyword>
<evidence type="ECO:0000313" key="4">
    <source>
        <dbReference type="Proteomes" id="UP000185680"/>
    </source>
</evidence>
<dbReference type="Proteomes" id="UP000185657">
    <property type="component" value="Unassembled WGS sequence"/>
</dbReference>
<accession>A0A162N0H7</accession>
<dbReference type="STRING" id="1763535.LPB072_15665"/>
<protein>
    <submittedName>
        <fullName evidence="1">Uncharacterized protein</fullName>
    </submittedName>
</protein>
<organism evidence="1 4">
    <name type="scientific">Hydrogenophaga crassostreae</name>
    <dbReference type="NCBI Taxonomy" id="1763535"/>
    <lineage>
        <taxon>Bacteria</taxon>
        <taxon>Pseudomonadati</taxon>
        <taxon>Pseudomonadota</taxon>
        <taxon>Betaproteobacteria</taxon>
        <taxon>Burkholderiales</taxon>
        <taxon>Comamonadaceae</taxon>
        <taxon>Hydrogenophaga</taxon>
    </lineage>
</organism>
<dbReference type="KEGG" id="hyl:LPB072_15665"/>
<sequence>MAHELPANRVALVLRDDTHVSLTAFIDYTEALHQTLAPQQTQQEFLLQYSTLKPSDFRAAAVQAHALWREGLRLTLATGEPLAARQWQWPDPERIQASLKARAMNLLTGGDGHDQIGVDEIHAEATVAKKIGSLSVALPQQWGRVLVVSYRPRQAWKEPGSAPLEVGF</sequence>
<evidence type="ECO:0000313" key="3">
    <source>
        <dbReference type="Proteomes" id="UP000185657"/>
    </source>
</evidence>